<evidence type="ECO:0000313" key="4">
    <source>
        <dbReference type="Proteomes" id="UP000237105"/>
    </source>
</evidence>
<dbReference type="GO" id="GO:0016788">
    <property type="term" value="F:hydrolase activity, acting on ester bonds"/>
    <property type="evidence" value="ECO:0007669"/>
    <property type="project" value="InterPro"/>
</dbReference>
<feature type="chain" id="PRO_5015168446" evidence="2">
    <location>
        <begin position="25"/>
        <end position="371"/>
    </location>
</feature>
<reference evidence="4" key="1">
    <citation type="submission" date="2016-06" db="EMBL/GenBank/DDBJ databases">
        <title>Parallel loss of symbiosis genes in relatives of nitrogen-fixing non-legume Parasponia.</title>
        <authorList>
            <person name="Van Velzen R."/>
            <person name="Holmer R."/>
            <person name="Bu F."/>
            <person name="Rutten L."/>
            <person name="Van Zeijl A."/>
            <person name="Liu W."/>
            <person name="Santuari L."/>
            <person name="Cao Q."/>
            <person name="Sharma T."/>
            <person name="Shen D."/>
            <person name="Roswanjaya Y."/>
            <person name="Wardhani T."/>
            <person name="Kalhor M.S."/>
            <person name="Jansen J."/>
            <person name="Van den Hoogen J."/>
            <person name="Gungor B."/>
            <person name="Hartog M."/>
            <person name="Hontelez J."/>
            <person name="Verver J."/>
            <person name="Yang W.-C."/>
            <person name="Schijlen E."/>
            <person name="Repin R."/>
            <person name="Schilthuizen M."/>
            <person name="Schranz E."/>
            <person name="Heidstra R."/>
            <person name="Miyata K."/>
            <person name="Fedorova E."/>
            <person name="Kohlen W."/>
            <person name="Bisseling T."/>
            <person name="Smit S."/>
            <person name="Geurts R."/>
        </authorList>
    </citation>
    <scope>NUCLEOTIDE SEQUENCE [LARGE SCALE GENOMIC DNA]</scope>
    <source>
        <strain evidence="4">cv. WU1-14</strain>
    </source>
</reference>
<dbReference type="AlphaFoldDB" id="A0A2P5C553"/>
<evidence type="ECO:0000313" key="3">
    <source>
        <dbReference type="EMBL" id="PON56138.1"/>
    </source>
</evidence>
<dbReference type="InterPro" id="IPR001087">
    <property type="entry name" value="GDSL"/>
</dbReference>
<accession>A0A2P5C553</accession>
<dbReference type="InterPro" id="IPR035669">
    <property type="entry name" value="SGNH_plant_lipase-like"/>
</dbReference>
<dbReference type="PANTHER" id="PTHR45642">
    <property type="entry name" value="GDSL ESTERASE/LIPASE EXL3"/>
    <property type="match status" value="1"/>
</dbReference>
<sequence length="371" mass="40702">MGISRRVVLGSLAIVVLFFSVAYGDPLVPGLMIFGDSVVDVGNNNYLYTIVKANFPPYGRDFVTHKPTGRFCNGKLATDFTAEYLGFTSYPPAYLSQEAKGKNLLTGANFASGASGYYDRTAELYRAISLTQQLNYYKEYQAKVVSLIGQDKANALFSGAIHLLSAGSSDFIQNYYIDPILYRAYTPDQFSDRLMGSYTTFVQVQEGTINIQVFVDFSWKKLNTLYGLGARRIGVTNLPPIGCLPAAITLFGRGSNQCVARLNRDAVSFNNKLNSASESLRRLPGLKLVVFDIYQPLLDMVTKPSDNGFFESRRACCGTGTLETSLLCNSRSIGTCSNATGYVFWDGFHPSESANEALAGYLLQQGFDLIS</sequence>
<keyword evidence="4" id="KW-1185">Reference proteome</keyword>
<dbReference type="CDD" id="cd01837">
    <property type="entry name" value="SGNH_plant_lipase_like"/>
    <property type="match status" value="1"/>
</dbReference>
<comment type="caution">
    <text evidence="3">The sequence shown here is derived from an EMBL/GenBank/DDBJ whole genome shotgun (WGS) entry which is preliminary data.</text>
</comment>
<dbReference type="FunFam" id="3.40.50.1110:FF:000003">
    <property type="entry name" value="GDSL esterase/lipase APG"/>
    <property type="match status" value="1"/>
</dbReference>
<dbReference type="PANTHER" id="PTHR45642:SF103">
    <property type="entry name" value="ZINC FINGER PROTEIN"/>
    <property type="match status" value="1"/>
</dbReference>
<dbReference type="Proteomes" id="UP000237105">
    <property type="component" value="Unassembled WGS sequence"/>
</dbReference>
<organism evidence="3 4">
    <name type="scientific">Parasponia andersonii</name>
    <name type="common">Sponia andersonii</name>
    <dbReference type="NCBI Taxonomy" id="3476"/>
    <lineage>
        <taxon>Eukaryota</taxon>
        <taxon>Viridiplantae</taxon>
        <taxon>Streptophyta</taxon>
        <taxon>Embryophyta</taxon>
        <taxon>Tracheophyta</taxon>
        <taxon>Spermatophyta</taxon>
        <taxon>Magnoliopsida</taxon>
        <taxon>eudicotyledons</taxon>
        <taxon>Gunneridae</taxon>
        <taxon>Pentapetalae</taxon>
        <taxon>rosids</taxon>
        <taxon>fabids</taxon>
        <taxon>Rosales</taxon>
        <taxon>Cannabaceae</taxon>
        <taxon>Parasponia</taxon>
    </lineage>
</organism>
<dbReference type="OrthoDB" id="1600564at2759"/>
<keyword evidence="2" id="KW-0732">Signal</keyword>
<dbReference type="Gene3D" id="3.40.50.1110">
    <property type="entry name" value="SGNH hydrolase"/>
    <property type="match status" value="1"/>
</dbReference>
<evidence type="ECO:0000256" key="2">
    <source>
        <dbReference type="SAM" id="SignalP"/>
    </source>
</evidence>
<protein>
    <submittedName>
        <fullName evidence="3">Lipase</fullName>
    </submittedName>
</protein>
<dbReference type="InterPro" id="IPR050592">
    <property type="entry name" value="GDSL_lipolytic_enzyme"/>
</dbReference>
<gene>
    <name evidence="3" type="ORF">PanWU01x14_183470</name>
</gene>
<feature type="signal peptide" evidence="2">
    <location>
        <begin position="1"/>
        <end position="24"/>
    </location>
</feature>
<dbReference type="EMBL" id="JXTB01000174">
    <property type="protein sequence ID" value="PON56138.1"/>
    <property type="molecule type" value="Genomic_DNA"/>
</dbReference>
<evidence type="ECO:0000256" key="1">
    <source>
        <dbReference type="ARBA" id="ARBA00008668"/>
    </source>
</evidence>
<dbReference type="InterPro" id="IPR036514">
    <property type="entry name" value="SGNH_hydro_sf"/>
</dbReference>
<dbReference type="Pfam" id="PF00657">
    <property type="entry name" value="Lipase_GDSL"/>
    <property type="match status" value="1"/>
</dbReference>
<name>A0A2P5C553_PARAD</name>
<comment type="similarity">
    <text evidence="1">Belongs to the 'GDSL' lipolytic enzyme family.</text>
</comment>
<proteinExistence type="inferred from homology"/>